<sequence length="97" mass="11221">MLRLYWRIGHTILGRQRVESWGSGVLNRLAADLRAEFPSTEGFSLANLAYMRRYAEGWMEDAILQQAVGELPWSHIVSLLDKLDDQSLRDWYAAMHV</sequence>
<dbReference type="EMBL" id="NBXE01000035">
    <property type="protein sequence ID" value="RFA25083.1"/>
    <property type="molecule type" value="Genomic_DNA"/>
</dbReference>
<accession>A0A3E0W8P0</accession>
<protein>
    <recommendedName>
        <fullName evidence="1">YhcG N-terminal domain-containing protein</fullName>
    </recommendedName>
</protein>
<proteinExistence type="predicted"/>
<evidence type="ECO:0000313" key="3">
    <source>
        <dbReference type="Proteomes" id="UP000257080"/>
    </source>
</evidence>
<dbReference type="OrthoDB" id="9801263at2"/>
<name>A0A3E0W8P0_9MICO</name>
<evidence type="ECO:0000313" key="2">
    <source>
        <dbReference type="EMBL" id="RFA25083.1"/>
    </source>
</evidence>
<reference evidence="2 3" key="1">
    <citation type="submission" date="2017-04" db="EMBL/GenBank/DDBJ databases">
        <title>Comparative genome analysis of Subtercola boreus.</title>
        <authorList>
            <person name="Cho Y.-J."/>
            <person name="Cho A."/>
            <person name="Kim O.-S."/>
            <person name="Lee J.-I."/>
        </authorList>
    </citation>
    <scope>NUCLEOTIDE SEQUENCE [LARGE SCALE GENOMIC DNA]</scope>
    <source>
        <strain evidence="2 3">P28004</strain>
    </source>
</reference>
<gene>
    <name evidence="2" type="ORF">B7R25_16170</name>
</gene>
<organism evidence="2 3">
    <name type="scientific">Subtercola boreus</name>
    <dbReference type="NCBI Taxonomy" id="120213"/>
    <lineage>
        <taxon>Bacteria</taxon>
        <taxon>Bacillati</taxon>
        <taxon>Actinomycetota</taxon>
        <taxon>Actinomycetes</taxon>
        <taxon>Micrococcales</taxon>
        <taxon>Microbacteriaceae</taxon>
        <taxon>Subtercola</taxon>
    </lineage>
</organism>
<comment type="caution">
    <text evidence="2">The sequence shown here is derived from an EMBL/GenBank/DDBJ whole genome shotgun (WGS) entry which is preliminary data.</text>
</comment>
<dbReference type="InterPro" id="IPR053148">
    <property type="entry name" value="PD-DEXK-like_domain"/>
</dbReference>
<dbReference type="AlphaFoldDB" id="A0A3E0W8P0"/>
<dbReference type="PANTHER" id="PTHR30547:SF0">
    <property type="entry name" value="BLR8175 PROTEIN"/>
    <property type="match status" value="1"/>
</dbReference>
<dbReference type="InterPro" id="IPR041527">
    <property type="entry name" value="YhcG_N"/>
</dbReference>
<dbReference type="Pfam" id="PF17761">
    <property type="entry name" value="DUF1016_N"/>
    <property type="match status" value="1"/>
</dbReference>
<dbReference type="PANTHER" id="PTHR30547">
    <property type="entry name" value="UNCHARACTERIZED PROTEIN YHCG-RELATED"/>
    <property type="match status" value="1"/>
</dbReference>
<evidence type="ECO:0000259" key="1">
    <source>
        <dbReference type="Pfam" id="PF17761"/>
    </source>
</evidence>
<feature type="domain" description="YhcG N-terminal" evidence="1">
    <location>
        <begin position="1"/>
        <end position="95"/>
    </location>
</feature>
<dbReference type="Proteomes" id="UP000257080">
    <property type="component" value="Unassembled WGS sequence"/>
</dbReference>